<name>M7Z619_TRIUA</name>
<dbReference type="AlphaFoldDB" id="M7Z619"/>
<feature type="compositionally biased region" description="Low complexity" evidence="1">
    <location>
        <begin position="42"/>
        <end position="51"/>
    </location>
</feature>
<sequence length="204" mass="22103">MAAEPPPCAAPPPRILVVIPCDASRPCCSPKSRAPPPPLPPRLTAKGAARSSPPPPAPLPRQRAPPGSGGSRLPLRLCRPAMFPGAQDLPCFAKFAAAEPLPRPLNPAPPSCSTCKPLGGVKYRESEDLGCNKSLDDKFHSERVQLQSVCIFVKSDNDYVQLPTPGDFGRAKFHFKMFNYIRCEFRQVTRRPEPLDPLSSTTAN</sequence>
<accession>M7Z619</accession>
<reference evidence="2" key="1">
    <citation type="journal article" date="2013" name="Nature">
        <title>Draft genome of the wheat A-genome progenitor Triticum urartu.</title>
        <authorList>
            <person name="Ling H.Q."/>
            <person name="Zhao S."/>
            <person name="Liu D."/>
            <person name="Wang J."/>
            <person name="Sun H."/>
            <person name="Zhang C."/>
            <person name="Fan H."/>
            <person name="Li D."/>
            <person name="Dong L."/>
            <person name="Tao Y."/>
            <person name="Gao C."/>
            <person name="Wu H."/>
            <person name="Li Y."/>
            <person name="Cui Y."/>
            <person name="Guo X."/>
            <person name="Zheng S."/>
            <person name="Wang B."/>
            <person name="Yu K."/>
            <person name="Liang Q."/>
            <person name="Yang W."/>
            <person name="Lou X."/>
            <person name="Chen J."/>
            <person name="Feng M."/>
            <person name="Jian J."/>
            <person name="Zhang X."/>
            <person name="Luo G."/>
            <person name="Jiang Y."/>
            <person name="Liu J."/>
            <person name="Wang Z."/>
            <person name="Sha Y."/>
            <person name="Zhang B."/>
            <person name="Wu H."/>
            <person name="Tang D."/>
            <person name="Shen Q."/>
            <person name="Xue P."/>
            <person name="Zou S."/>
            <person name="Wang X."/>
            <person name="Liu X."/>
            <person name="Wang F."/>
            <person name="Yang Y."/>
            <person name="An X."/>
            <person name="Dong Z."/>
            <person name="Zhang K."/>
            <person name="Zhang X."/>
            <person name="Luo M.C."/>
            <person name="Dvorak J."/>
            <person name="Tong Y."/>
            <person name="Wang J."/>
            <person name="Yang H."/>
            <person name="Li Z."/>
            <person name="Wang D."/>
            <person name="Zhang A."/>
            <person name="Wang J."/>
        </authorList>
    </citation>
    <scope>NUCLEOTIDE SEQUENCE</scope>
</reference>
<protein>
    <submittedName>
        <fullName evidence="2">Uncharacterized protein</fullName>
    </submittedName>
</protein>
<feature type="region of interest" description="Disordered" evidence="1">
    <location>
        <begin position="27"/>
        <end position="71"/>
    </location>
</feature>
<proteinExistence type="predicted"/>
<gene>
    <name evidence="2" type="ORF">TRIUR3_35116</name>
</gene>
<evidence type="ECO:0000313" key="2">
    <source>
        <dbReference type="EMBL" id="EMS47845.1"/>
    </source>
</evidence>
<dbReference type="EMBL" id="KD255426">
    <property type="protein sequence ID" value="EMS47845.1"/>
    <property type="molecule type" value="Genomic_DNA"/>
</dbReference>
<organism evidence="2">
    <name type="scientific">Triticum urartu</name>
    <name type="common">Red wild einkorn</name>
    <name type="synonym">Crithodium urartu</name>
    <dbReference type="NCBI Taxonomy" id="4572"/>
    <lineage>
        <taxon>Eukaryota</taxon>
        <taxon>Viridiplantae</taxon>
        <taxon>Streptophyta</taxon>
        <taxon>Embryophyta</taxon>
        <taxon>Tracheophyta</taxon>
        <taxon>Spermatophyta</taxon>
        <taxon>Magnoliopsida</taxon>
        <taxon>Liliopsida</taxon>
        <taxon>Poales</taxon>
        <taxon>Poaceae</taxon>
        <taxon>BOP clade</taxon>
        <taxon>Pooideae</taxon>
        <taxon>Triticodae</taxon>
        <taxon>Triticeae</taxon>
        <taxon>Triticinae</taxon>
        <taxon>Triticum</taxon>
    </lineage>
</organism>
<evidence type="ECO:0000256" key="1">
    <source>
        <dbReference type="SAM" id="MobiDB-lite"/>
    </source>
</evidence>